<dbReference type="OrthoDB" id="8795535at2"/>
<gene>
    <name evidence="1" type="ORF">C0Q88_07585</name>
</gene>
<protein>
    <submittedName>
        <fullName evidence="1">Uncharacterized protein</fullName>
    </submittedName>
</protein>
<reference evidence="1 2" key="1">
    <citation type="submission" date="2017-12" db="EMBL/GenBank/DDBJ databases">
        <title>Draft genome sequence of Ralstonia pickettii 52.</title>
        <authorList>
            <person name="Zheng B."/>
        </authorList>
    </citation>
    <scope>NUCLEOTIDE SEQUENCE [LARGE SCALE GENOMIC DNA]</scope>
    <source>
        <strain evidence="1 2">52</strain>
    </source>
</reference>
<name>A0A2N4TXU2_RALPI</name>
<dbReference type="EMBL" id="PKQE01000001">
    <property type="protein sequence ID" value="PLC44532.1"/>
    <property type="molecule type" value="Genomic_DNA"/>
</dbReference>
<accession>A0A2N4TXU2</accession>
<evidence type="ECO:0000313" key="1">
    <source>
        <dbReference type="EMBL" id="PLC44532.1"/>
    </source>
</evidence>
<dbReference type="Proteomes" id="UP000234456">
    <property type="component" value="Unassembled WGS sequence"/>
</dbReference>
<dbReference type="RefSeq" id="WP_102064943.1">
    <property type="nucleotide sequence ID" value="NZ_PKQE01000001.1"/>
</dbReference>
<dbReference type="AlphaFoldDB" id="A0A2N4TXU2"/>
<comment type="caution">
    <text evidence="1">The sequence shown here is derived from an EMBL/GenBank/DDBJ whole genome shotgun (WGS) entry which is preliminary data.</text>
</comment>
<organism evidence="1 2">
    <name type="scientific">Ralstonia pickettii</name>
    <name type="common">Burkholderia pickettii</name>
    <dbReference type="NCBI Taxonomy" id="329"/>
    <lineage>
        <taxon>Bacteria</taxon>
        <taxon>Pseudomonadati</taxon>
        <taxon>Pseudomonadota</taxon>
        <taxon>Betaproteobacteria</taxon>
        <taxon>Burkholderiales</taxon>
        <taxon>Burkholderiaceae</taxon>
        <taxon>Ralstonia</taxon>
    </lineage>
</organism>
<sequence>MTTATQQVSTVEVLDTVLKAARGVLESWESGDLAGAVTQLGISIEEADSHLDALGGMEWHFPYDTPIAAVLSAAKANGLHKEALERLAFVMSTRSGKDDIVDEILTDFFEEFDIKVKQRALDGLWGWALEPTPAAVTN</sequence>
<evidence type="ECO:0000313" key="2">
    <source>
        <dbReference type="Proteomes" id="UP000234456"/>
    </source>
</evidence>
<proteinExistence type="predicted"/>